<dbReference type="SUPFAM" id="SSF56601">
    <property type="entry name" value="beta-lactamase/transpeptidase-like"/>
    <property type="match status" value="1"/>
</dbReference>
<dbReference type="Pfam" id="PF13354">
    <property type="entry name" value="Beta-lactamase2"/>
    <property type="match status" value="1"/>
</dbReference>
<dbReference type="GO" id="GO:0030655">
    <property type="term" value="P:beta-lactam antibiotic catabolic process"/>
    <property type="evidence" value="ECO:0007669"/>
    <property type="project" value="InterPro"/>
</dbReference>
<dbReference type="InterPro" id="IPR045155">
    <property type="entry name" value="Beta-lactam_cat"/>
</dbReference>
<name>A0A345PKT7_9BACI</name>
<evidence type="ECO:0000313" key="2">
    <source>
        <dbReference type="EMBL" id="AXI10617.1"/>
    </source>
</evidence>
<dbReference type="EMBL" id="CP024848">
    <property type="protein sequence ID" value="AXI10617.1"/>
    <property type="molecule type" value="Genomic_DNA"/>
</dbReference>
<dbReference type="InterPro" id="IPR012338">
    <property type="entry name" value="Beta-lactam/transpept-like"/>
</dbReference>
<dbReference type="PANTHER" id="PTHR35333:SF4">
    <property type="entry name" value="SLR0121 PROTEIN"/>
    <property type="match status" value="1"/>
</dbReference>
<organism evidence="2 3">
    <name type="scientific">Oceanobacillus zhaokaii</name>
    <dbReference type="NCBI Taxonomy" id="2052660"/>
    <lineage>
        <taxon>Bacteria</taxon>
        <taxon>Bacillati</taxon>
        <taxon>Bacillota</taxon>
        <taxon>Bacilli</taxon>
        <taxon>Bacillales</taxon>
        <taxon>Bacillaceae</taxon>
        <taxon>Oceanobacillus</taxon>
    </lineage>
</organism>
<reference evidence="3" key="1">
    <citation type="submission" date="2017-11" db="EMBL/GenBank/DDBJ databases">
        <authorList>
            <person name="Zhu W."/>
        </authorList>
    </citation>
    <scope>NUCLEOTIDE SEQUENCE [LARGE SCALE GENOMIC DNA]</scope>
    <source>
        <strain evidence="3">160</strain>
    </source>
</reference>
<evidence type="ECO:0000259" key="1">
    <source>
        <dbReference type="Pfam" id="PF13354"/>
    </source>
</evidence>
<accession>A0A345PKT7</accession>
<dbReference type="PANTHER" id="PTHR35333">
    <property type="entry name" value="BETA-LACTAMASE"/>
    <property type="match status" value="1"/>
</dbReference>
<dbReference type="AlphaFoldDB" id="A0A345PKT7"/>
<dbReference type="GO" id="GO:0008800">
    <property type="term" value="F:beta-lactamase activity"/>
    <property type="evidence" value="ECO:0007669"/>
    <property type="project" value="InterPro"/>
</dbReference>
<dbReference type="GO" id="GO:0046677">
    <property type="term" value="P:response to antibiotic"/>
    <property type="evidence" value="ECO:0007669"/>
    <property type="project" value="InterPro"/>
</dbReference>
<proteinExistence type="predicted"/>
<feature type="domain" description="Beta-lactamase class A catalytic" evidence="1">
    <location>
        <begin position="20"/>
        <end position="241"/>
    </location>
</feature>
<protein>
    <submittedName>
        <fullName evidence="2">Serine hydrolase</fullName>
    </submittedName>
</protein>
<evidence type="ECO:0000313" key="3">
    <source>
        <dbReference type="Proteomes" id="UP000253908"/>
    </source>
</evidence>
<dbReference type="KEGG" id="ocn:CUC15_17475"/>
<dbReference type="Gene3D" id="3.40.710.10">
    <property type="entry name" value="DD-peptidase/beta-lactamase superfamily"/>
    <property type="match status" value="1"/>
</dbReference>
<dbReference type="RefSeq" id="WP_114917901.1">
    <property type="nucleotide sequence ID" value="NZ_CP024848.1"/>
</dbReference>
<dbReference type="Proteomes" id="UP000253908">
    <property type="component" value="Chromosome"/>
</dbReference>
<keyword evidence="3" id="KW-1185">Reference proteome</keyword>
<dbReference type="InterPro" id="IPR000871">
    <property type="entry name" value="Beta-lactam_class-A"/>
</dbReference>
<dbReference type="OrthoDB" id="9775096at2"/>
<sequence length="267" mass="29832">MEQLSHNIERIIKQSSGKWGIAIEELGTNKSWGINEEELFYAASIIKVPIMIAVFAAYENERLSLSDVLELKIEEMVGGSGVLQYLAPGTRLTINDLITLMIIQSDNTATNMLINLIGKENIQQTMKNIGMQKSKFYNKLMTVPANLQGYNEITAQDLTMILKKLAAGKIVSMHACGRMIEIMKKQQLTDCLPAKLPQTDSNIIGNIPEWQLANKTGFVSGVRHDIGIFYVGDRAMATTVLSQDLDDHHSKDAIAEIGLEIYRYLKR</sequence>
<gene>
    <name evidence="2" type="ORF">CUC15_17475</name>
</gene>
<keyword evidence="2" id="KW-0378">Hydrolase</keyword>